<dbReference type="InterPro" id="IPR044807">
    <property type="entry name" value="DRIP1-like"/>
</dbReference>
<keyword evidence="3" id="KW-1185">Reference proteome</keyword>
<organism evidence="2 3">
    <name type="scientific">Oldenlandia corymbosa var. corymbosa</name>
    <dbReference type="NCBI Taxonomy" id="529605"/>
    <lineage>
        <taxon>Eukaryota</taxon>
        <taxon>Viridiplantae</taxon>
        <taxon>Streptophyta</taxon>
        <taxon>Embryophyta</taxon>
        <taxon>Tracheophyta</taxon>
        <taxon>Spermatophyta</taxon>
        <taxon>Magnoliopsida</taxon>
        <taxon>eudicotyledons</taxon>
        <taxon>Gunneridae</taxon>
        <taxon>Pentapetalae</taxon>
        <taxon>asterids</taxon>
        <taxon>lamiids</taxon>
        <taxon>Gentianales</taxon>
        <taxon>Rubiaceae</taxon>
        <taxon>Rubioideae</taxon>
        <taxon>Spermacoceae</taxon>
        <taxon>Hedyotis-Oldenlandia complex</taxon>
        <taxon>Oldenlandia</taxon>
    </lineage>
</organism>
<evidence type="ECO:0000313" key="2">
    <source>
        <dbReference type="EMBL" id="CAI9118298.1"/>
    </source>
</evidence>
<protein>
    <submittedName>
        <fullName evidence="2">OLC1v1019849C1</fullName>
    </submittedName>
</protein>
<evidence type="ECO:0000256" key="1">
    <source>
        <dbReference type="SAM" id="MobiDB-lite"/>
    </source>
</evidence>
<name>A0AAV1EFE6_OLDCO</name>
<feature type="compositionally biased region" description="Basic and acidic residues" evidence="1">
    <location>
        <begin position="171"/>
        <end position="183"/>
    </location>
</feature>
<proteinExistence type="predicted"/>
<dbReference type="GO" id="GO:0004842">
    <property type="term" value="F:ubiquitin-protein transferase activity"/>
    <property type="evidence" value="ECO:0007669"/>
    <property type="project" value="InterPro"/>
</dbReference>
<sequence length="358" mass="40964">MRKMRENIKRQVLNSERPIDELQRTMKDHNEASNKKGNRKEFSSLAEASQEDALEIEMVVEASEGEENLVMNEPTENDEGTTTSVIRVPFPTETRKKKKKKRSFTPVVGSTRERIRSGGGRRKKSARNVGALHPRKTRKSSADVVTVGVDSSNDDEYVPSTRYRKRTRSSRIKEPDYTHPRGELERNPLVEPVYDLAYRGSRNRKRVGHTKKKEDKKVAEETLVNNNVNESSEEEKRMLVEDLNIPSHLVVDSEEVLREDPPIWFRLVASNPKDVTMPASCIKKYLVRKLGLRNEDELEIKMRGAPVHPKTELHELVRLWMQTATGSDKERSCAVGSPGEDFVMVFAYSRCPGSSKYK</sequence>
<dbReference type="PANTHER" id="PTHR46293:SF11">
    <property type="entry name" value="E3 UBIQUITIN PROTEIN LIGASE DRIP1-LIKE"/>
    <property type="match status" value="1"/>
</dbReference>
<feature type="compositionally biased region" description="Basic and acidic residues" evidence="1">
    <location>
        <begin position="17"/>
        <end position="42"/>
    </location>
</feature>
<gene>
    <name evidence="2" type="ORF">OLC1_LOCUS24200</name>
</gene>
<dbReference type="EMBL" id="OX459126">
    <property type="protein sequence ID" value="CAI9118298.1"/>
    <property type="molecule type" value="Genomic_DNA"/>
</dbReference>
<dbReference type="PANTHER" id="PTHR46293">
    <property type="entry name" value="E3 UBIQUITIN PROTEIN LIGASE DRIP1"/>
    <property type="match status" value="1"/>
</dbReference>
<feature type="region of interest" description="Disordered" evidence="1">
    <location>
        <begin position="1"/>
        <end position="145"/>
    </location>
</feature>
<reference evidence="2" key="1">
    <citation type="submission" date="2023-03" db="EMBL/GenBank/DDBJ databases">
        <authorList>
            <person name="Julca I."/>
        </authorList>
    </citation>
    <scope>NUCLEOTIDE SEQUENCE</scope>
</reference>
<feature type="region of interest" description="Disordered" evidence="1">
    <location>
        <begin position="163"/>
        <end position="183"/>
    </location>
</feature>
<evidence type="ECO:0000313" key="3">
    <source>
        <dbReference type="Proteomes" id="UP001161247"/>
    </source>
</evidence>
<accession>A0AAV1EFE6</accession>
<dbReference type="AlphaFoldDB" id="A0AAV1EFE6"/>
<dbReference type="Proteomes" id="UP001161247">
    <property type="component" value="Chromosome 9"/>
</dbReference>